<dbReference type="EMBL" id="KN418392">
    <property type="protein sequence ID" value="KHG21393.1"/>
    <property type="molecule type" value="Genomic_DNA"/>
</dbReference>
<organism evidence="2 3">
    <name type="scientific">Gossypium arboreum</name>
    <name type="common">Tree cotton</name>
    <name type="synonym">Gossypium nanking</name>
    <dbReference type="NCBI Taxonomy" id="29729"/>
    <lineage>
        <taxon>Eukaryota</taxon>
        <taxon>Viridiplantae</taxon>
        <taxon>Streptophyta</taxon>
        <taxon>Embryophyta</taxon>
        <taxon>Tracheophyta</taxon>
        <taxon>Spermatophyta</taxon>
        <taxon>Magnoliopsida</taxon>
        <taxon>eudicotyledons</taxon>
        <taxon>Gunneridae</taxon>
        <taxon>Pentapetalae</taxon>
        <taxon>rosids</taxon>
        <taxon>malvids</taxon>
        <taxon>Malvales</taxon>
        <taxon>Malvaceae</taxon>
        <taxon>Malvoideae</taxon>
        <taxon>Gossypium</taxon>
    </lineage>
</organism>
<evidence type="ECO:0000256" key="1">
    <source>
        <dbReference type="SAM" id="MobiDB-lite"/>
    </source>
</evidence>
<protein>
    <submittedName>
        <fullName evidence="2">Uncharacterized protein</fullName>
    </submittedName>
</protein>
<evidence type="ECO:0000313" key="2">
    <source>
        <dbReference type="EMBL" id="KHG21393.1"/>
    </source>
</evidence>
<sequence>MSQSMKSTWPGPPHTSRPHDRVNLAGSSMA</sequence>
<keyword evidence="3" id="KW-1185">Reference proteome</keyword>
<gene>
    <name evidence="2" type="ORF">F383_26738</name>
</gene>
<proteinExistence type="predicted"/>
<reference evidence="3" key="1">
    <citation type="submission" date="2014-09" db="EMBL/GenBank/DDBJ databases">
        <authorList>
            <person name="Mudge J."/>
            <person name="Ramaraj T."/>
            <person name="Lindquist I.E."/>
            <person name="Bharti A.K."/>
            <person name="Sundararajan A."/>
            <person name="Cameron C.T."/>
            <person name="Woodward J.E."/>
            <person name="May G.D."/>
            <person name="Brubaker C."/>
            <person name="Broadhvest J."/>
            <person name="Wilkins T.A."/>
        </authorList>
    </citation>
    <scope>NUCLEOTIDE SEQUENCE</scope>
    <source>
        <strain evidence="3">cv. AKA8401</strain>
    </source>
</reference>
<accession>A0A0B0P3V1</accession>
<feature type="region of interest" description="Disordered" evidence="1">
    <location>
        <begin position="1"/>
        <end position="30"/>
    </location>
</feature>
<dbReference type="Proteomes" id="UP000032142">
    <property type="component" value="Unassembled WGS sequence"/>
</dbReference>
<name>A0A0B0P3V1_GOSAR</name>
<evidence type="ECO:0000313" key="3">
    <source>
        <dbReference type="Proteomes" id="UP000032142"/>
    </source>
</evidence>
<dbReference type="AlphaFoldDB" id="A0A0B0P3V1"/>